<evidence type="ECO:0000256" key="1">
    <source>
        <dbReference type="ARBA" id="ARBA00001960"/>
    </source>
</evidence>
<evidence type="ECO:0000256" key="8">
    <source>
        <dbReference type="ARBA" id="ARBA00022737"/>
    </source>
</evidence>
<feature type="binding site" description="type 1 copper site" evidence="12">
    <location>
        <position position="338"/>
    </location>
    <ligand>
        <name>Cu cation</name>
        <dbReference type="ChEBI" id="CHEBI:23378"/>
        <label>1</label>
    </ligand>
</feature>
<evidence type="ECO:0000259" key="13">
    <source>
        <dbReference type="Pfam" id="PF07732"/>
    </source>
</evidence>
<dbReference type="CDD" id="cd11020">
    <property type="entry name" value="CuRO_1_CuNIR"/>
    <property type="match status" value="1"/>
</dbReference>
<dbReference type="AlphaFoldDB" id="A0A1V4AU49"/>
<dbReference type="GO" id="GO:0050421">
    <property type="term" value="F:nitrite reductase (NO-forming) activity"/>
    <property type="evidence" value="ECO:0007669"/>
    <property type="project" value="UniProtKB-EC"/>
</dbReference>
<evidence type="ECO:0000256" key="12">
    <source>
        <dbReference type="PIRSR" id="PIRSR601287-1"/>
    </source>
</evidence>
<keyword evidence="7 12" id="KW-0479">Metal-binding</keyword>
<evidence type="ECO:0000256" key="6">
    <source>
        <dbReference type="ARBA" id="ARBA00017290"/>
    </source>
</evidence>
<feature type="binding site" description="type 1 copper site" evidence="12">
    <location>
        <position position="162"/>
    </location>
    <ligand>
        <name>Cu cation</name>
        <dbReference type="ChEBI" id="CHEBI:23378"/>
        <label>1</label>
    </ligand>
</feature>
<comment type="caution">
    <text evidence="14">The sequence shown here is derived from an EMBL/GenBank/DDBJ whole genome shotgun (WGS) entry which is preliminary data.</text>
</comment>
<dbReference type="EMBL" id="AYTS01000070">
    <property type="protein sequence ID" value="OOP56645.1"/>
    <property type="molecule type" value="Genomic_DNA"/>
</dbReference>
<comment type="cofactor">
    <cofactor evidence="1 12">
        <name>Cu(+)</name>
        <dbReference type="ChEBI" id="CHEBI:49552"/>
    </cofactor>
</comment>
<accession>A0A1V4AU49</accession>
<protein>
    <recommendedName>
        <fullName evidence="6">Copper-containing nitrite reductase</fullName>
        <ecNumber evidence="5">1.7.2.1</ecNumber>
    </recommendedName>
</protein>
<dbReference type="Pfam" id="PF07732">
    <property type="entry name" value="Cu-oxidase_3"/>
    <property type="match status" value="1"/>
</dbReference>
<evidence type="ECO:0000313" key="15">
    <source>
        <dbReference type="Proteomes" id="UP000189681"/>
    </source>
</evidence>
<dbReference type="Proteomes" id="UP000189681">
    <property type="component" value="Unassembled WGS sequence"/>
</dbReference>
<dbReference type="GO" id="GO:0005507">
    <property type="term" value="F:copper ion binding"/>
    <property type="evidence" value="ECO:0007669"/>
    <property type="project" value="InterPro"/>
</dbReference>
<dbReference type="InterPro" id="IPR011707">
    <property type="entry name" value="Cu-oxidase-like_N"/>
</dbReference>
<feature type="domain" description="Plastocyanin-like" evidence="13">
    <location>
        <begin position="94"/>
        <end position="185"/>
    </location>
</feature>
<dbReference type="STRING" id="1004156.AYP45_08035"/>
<name>A0A1V4AU49_9BACT</name>
<feature type="binding site" description="type 1 copper site" evidence="12">
    <location>
        <position position="121"/>
    </location>
    <ligand>
        <name>Cu cation</name>
        <dbReference type="ChEBI" id="CHEBI:23378"/>
        <label>1</label>
    </ligand>
</feature>
<keyword evidence="8" id="KW-0677">Repeat</keyword>
<dbReference type="PANTHER" id="PTHR11709:SF394">
    <property type="entry name" value="FI03373P-RELATED"/>
    <property type="match status" value="1"/>
</dbReference>
<feature type="binding site" description="type 1 copper site" evidence="12">
    <location>
        <position position="176"/>
    </location>
    <ligand>
        <name>Cu cation</name>
        <dbReference type="ChEBI" id="CHEBI:23378"/>
        <label>1</label>
    </ligand>
</feature>
<feature type="binding site" description="type 1 copper site" evidence="12">
    <location>
        <position position="171"/>
    </location>
    <ligand>
        <name>Cu cation</name>
        <dbReference type="ChEBI" id="CHEBI:23378"/>
        <label>1</label>
    </ligand>
</feature>
<keyword evidence="9" id="KW-0560">Oxidoreductase</keyword>
<feature type="binding site" description="type 1 copper site" evidence="12">
    <location>
        <position position="126"/>
    </location>
    <ligand>
        <name>Cu cation</name>
        <dbReference type="ChEBI" id="CHEBI:23378"/>
        <label>1</label>
    </ligand>
</feature>
<evidence type="ECO:0000256" key="4">
    <source>
        <dbReference type="ARBA" id="ARBA00011233"/>
    </source>
</evidence>
<dbReference type="EC" id="1.7.2.1" evidence="5"/>
<evidence type="ECO:0000313" key="14">
    <source>
        <dbReference type="EMBL" id="OOP56645.1"/>
    </source>
</evidence>
<dbReference type="SUPFAM" id="SSF49503">
    <property type="entry name" value="Cupredoxins"/>
    <property type="match status" value="2"/>
</dbReference>
<dbReference type="PRINTS" id="PR00695">
    <property type="entry name" value="CUNO2RDTASE"/>
</dbReference>
<evidence type="ECO:0000256" key="9">
    <source>
        <dbReference type="ARBA" id="ARBA00023002"/>
    </source>
</evidence>
<evidence type="ECO:0000256" key="11">
    <source>
        <dbReference type="ARBA" id="ARBA00049340"/>
    </source>
</evidence>
<gene>
    <name evidence="14" type="ORF">AYP45_08035</name>
</gene>
<dbReference type="Gene3D" id="2.60.40.420">
    <property type="entry name" value="Cupredoxins - blue copper proteins"/>
    <property type="match status" value="2"/>
</dbReference>
<evidence type="ECO:0000256" key="7">
    <source>
        <dbReference type="ARBA" id="ARBA00022723"/>
    </source>
</evidence>
<dbReference type="PANTHER" id="PTHR11709">
    <property type="entry name" value="MULTI-COPPER OXIDASE"/>
    <property type="match status" value="1"/>
</dbReference>
<evidence type="ECO:0000256" key="3">
    <source>
        <dbReference type="ARBA" id="ARBA00010609"/>
    </source>
</evidence>
<comment type="similarity">
    <text evidence="3">Belongs to the multicopper oxidase family.</text>
</comment>
<comment type="subunit">
    <text evidence="4">Homotrimer.</text>
</comment>
<sequence length="373" mass="41108">MCKGKNFFYGLLSGVLLSGAMAIVPLKSVFAVEMVGTVAKNPTEIPPPITRSCPTKVTVDLVIKEVMAELAPGKQFWFWGFAEKKDDVVGPCTVPGPMIRVMEGDTVVINLTNDSNNVEPHNIDLHAVIGPGGGAAVTNIEPGETKTLQFKAMRTGAYIYHCAGEGMPWEHVAYGMYGLIMVEPRGGLKKAYRELTNHKGTVEKEFKEFYIGQGEWYIKPGVEHHPDIEGYSLDEDKAMSEHPDYFTFNGHTKALNDPSIFGNTMMVNQGDMVRIFFVNGGPNIGSNFHIIGQIFDKFYPGHYRSAIRNEETAYIPPGSAAVFEFEALVPGQYLLVDHALFRVVKGASGFLHVNKAKKWPHHIYSPEATGTGH</sequence>
<evidence type="ECO:0000256" key="10">
    <source>
        <dbReference type="ARBA" id="ARBA00023008"/>
    </source>
</evidence>
<evidence type="ECO:0000256" key="5">
    <source>
        <dbReference type="ARBA" id="ARBA00011882"/>
    </source>
</evidence>
<keyword evidence="10 12" id="KW-0186">Copper</keyword>
<organism evidence="14 15">
    <name type="scientific">Candidatus Brocadia carolinensis</name>
    <dbReference type="NCBI Taxonomy" id="1004156"/>
    <lineage>
        <taxon>Bacteria</taxon>
        <taxon>Pseudomonadati</taxon>
        <taxon>Planctomycetota</taxon>
        <taxon>Candidatus Brocadiia</taxon>
        <taxon>Candidatus Brocadiales</taxon>
        <taxon>Candidatus Brocadiaceae</taxon>
        <taxon>Candidatus Brocadia</taxon>
    </lineage>
</organism>
<comment type="catalytic activity">
    <reaction evidence="11">
        <text>nitric oxide + Fe(III)-[cytochrome c] + H2O = Fe(II)-[cytochrome c] + nitrite + 2 H(+)</text>
        <dbReference type="Rhea" id="RHEA:15233"/>
        <dbReference type="Rhea" id="RHEA-COMP:10350"/>
        <dbReference type="Rhea" id="RHEA-COMP:14399"/>
        <dbReference type="ChEBI" id="CHEBI:15377"/>
        <dbReference type="ChEBI" id="CHEBI:15378"/>
        <dbReference type="ChEBI" id="CHEBI:16301"/>
        <dbReference type="ChEBI" id="CHEBI:16480"/>
        <dbReference type="ChEBI" id="CHEBI:29033"/>
        <dbReference type="ChEBI" id="CHEBI:29034"/>
        <dbReference type="EC" id="1.7.2.1"/>
    </reaction>
</comment>
<comment type="cofactor">
    <cofactor evidence="2 12">
        <name>Cu(2+)</name>
        <dbReference type="ChEBI" id="CHEBI:29036"/>
    </cofactor>
</comment>
<evidence type="ECO:0000256" key="2">
    <source>
        <dbReference type="ARBA" id="ARBA00001973"/>
    </source>
</evidence>
<dbReference type="InterPro" id="IPR001287">
    <property type="entry name" value="NO2-reductase_Cu"/>
</dbReference>
<proteinExistence type="inferred from homology"/>
<feature type="binding site" description="type 1 copper site" evidence="12">
    <location>
        <position position="161"/>
    </location>
    <ligand>
        <name>Cu cation</name>
        <dbReference type="ChEBI" id="CHEBI:23378"/>
        <label>1</label>
    </ligand>
</feature>
<dbReference type="InterPro" id="IPR008972">
    <property type="entry name" value="Cupredoxin"/>
</dbReference>
<dbReference type="InterPro" id="IPR045087">
    <property type="entry name" value="Cu-oxidase_fam"/>
</dbReference>
<reference evidence="14 15" key="1">
    <citation type="journal article" date="2017" name="Water Res.">
        <title>Discovery and metagenomic analysis of an anammox bacterial enrichment related to Candidatus "Brocadia caroliniensis" in a full-scale glycerol-fed nitritation-denitritation separate centrate treatment process.</title>
        <authorList>
            <person name="Park H."/>
            <person name="Brotto A.C."/>
            <person name="van Loosdrecht M.C."/>
            <person name="Chandran K."/>
        </authorList>
    </citation>
    <scope>NUCLEOTIDE SEQUENCE [LARGE SCALE GENOMIC DNA]</scope>
    <source>
        <strain evidence="14">26THWARD</strain>
    </source>
</reference>